<gene>
    <name evidence="1" type="ORF">DMA12_08580</name>
</gene>
<name>A0A428WW33_AMYBA</name>
<comment type="caution">
    <text evidence="1">The sequence shown here is derived from an EMBL/GenBank/DDBJ whole genome shotgun (WGS) entry which is preliminary data.</text>
</comment>
<sequence length="41" mass="4379">MAWSPVSNVYAATAGEPAEVHEQRRALLRECVARVVAPVGS</sequence>
<evidence type="ECO:0000313" key="2">
    <source>
        <dbReference type="Proteomes" id="UP000286716"/>
    </source>
</evidence>
<evidence type="ECO:0000313" key="1">
    <source>
        <dbReference type="EMBL" id="RSM47282.1"/>
    </source>
</evidence>
<accession>A0A428WW33</accession>
<dbReference type="AlphaFoldDB" id="A0A428WW33"/>
<protein>
    <submittedName>
        <fullName evidence="1">Transcriptional regulator</fullName>
    </submittedName>
</protein>
<organism evidence="1 2">
    <name type="scientific">Amycolatopsis balhimycina DSM 5908</name>
    <dbReference type="NCBI Taxonomy" id="1081091"/>
    <lineage>
        <taxon>Bacteria</taxon>
        <taxon>Bacillati</taxon>
        <taxon>Actinomycetota</taxon>
        <taxon>Actinomycetes</taxon>
        <taxon>Pseudonocardiales</taxon>
        <taxon>Pseudonocardiaceae</taxon>
        <taxon>Amycolatopsis</taxon>
    </lineage>
</organism>
<dbReference type="Proteomes" id="UP000286716">
    <property type="component" value="Unassembled WGS sequence"/>
</dbReference>
<dbReference type="EMBL" id="QHHU01000010">
    <property type="protein sequence ID" value="RSM47282.1"/>
    <property type="molecule type" value="Genomic_DNA"/>
</dbReference>
<keyword evidence="2" id="KW-1185">Reference proteome</keyword>
<reference evidence="1 2" key="1">
    <citation type="submission" date="2018-05" db="EMBL/GenBank/DDBJ databases">
        <title>Evolution of GPA BGCs.</title>
        <authorList>
            <person name="Waglechner N."/>
            <person name="Wright G.D."/>
        </authorList>
    </citation>
    <scope>NUCLEOTIDE SEQUENCE [LARGE SCALE GENOMIC DNA]</scope>
    <source>
        <strain evidence="1 2">DSM 5908</strain>
    </source>
</reference>
<proteinExistence type="predicted"/>